<evidence type="ECO:0000259" key="1">
    <source>
        <dbReference type="Pfam" id="PF21068"/>
    </source>
</evidence>
<evidence type="ECO:0000313" key="2">
    <source>
        <dbReference type="EMBL" id="KAB7843682.1"/>
    </source>
</evidence>
<dbReference type="NCBIfam" id="TIGR04187">
    <property type="entry name" value="GRASP_SAV_5884"/>
    <property type="match status" value="1"/>
</dbReference>
<dbReference type="GO" id="GO:0009432">
    <property type="term" value="P:SOS response"/>
    <property type="evidence" value="ECO:0007669"/>
    <property type="project" value="TreeGrafter"/>
</dbReference>
<dbReference type="Pfam" id="PF21068">
    <property type="entry name" value="ATPgraspMvdD"/>
    <property type="match status" value="1"/>
</dbReference>
<gene>
    <name evidence="2" type="primary">tgmB</name>
    <name evidence="2" type="ORF">FRZ00_17125</name>
</gene>
<sequence>MVPREQVLVVAERLDPTADLVVHALTERKVPVFRFDLAEFPQSLLLSAEHGSVTPGWHGSVRNDRRAVQLKEVRAVYYRRPGLPVLSPHIAPDYRDWAVSQALVGMVQILTSLPVTWMHHPDVYRASAHKPGQLVTATKSGLRVPRSLVTNSLDHVRRWAGRLDAPMVCKPIAAASISVPGSPPSMLPTRPVSLPELDESINLTAHYFQECIPKAFEVRLTAVGSRMFPVAIHADSDKARADWRSDYDALTYEPITMPADVADGVQRFMSYYGLNYGAFDFAVTPDGRWVFFECNPAGQWQFIAKATNLPIAEAHASLLQGAFA</sequence>
<reference evidence="2 3" key="1">
    <citation type="journal article" date="2019" name="Microb. Cell Fact.">
        <title>Exploring novel herbicidin analogues by transcriptional regulator overexpression and MS/MS molecular networking.</title>
        <authorList>
            <person name="Shi Y."/>
            <person name="Gu R."/>
            <person name="Li Y."/>
            <person name="Wang X."/>
            <person name="Ren W."/>
            <person name="Li X."/>
            <person name="Wang L."/>
            <person name="Xie Y."/>
            <person name="Hong B."/>
        </authorList>
    </citation>
    <scope>NUCLEOTIDE SEQUENCE [LARGE SCALE GENOMIC DNA]</scope>
    <source>
        <strain evidence="2 3">US-43</strain>
    </source>
</reference>
<dbReference type="GO" id="GO:0005737">
    <property type="term" value="C:cytoplasm"/>
    <property type="evidence" value="ECO:0007669"/>
    <property type="project" value="TreeGrafter"/>
</dbReference>
<dbReference type="Gene3D" id="3.30.470.20">
    <property type="entry name" value="ATP-grasp fold, B domain"/>
    <property type="match status" value="1"/>
</dbReference>
<dbReference type="InterPro" id="IPR048936">
    <property type="entry name" value="MvdD-like_ATPgrasp"/>
</dbReference>
<dbReference type="PANTHER" id="PTHR21621:SF0">
    <property type="entry name" value="BETA-CITRYLGLUTAMATE SYNTHASE B-RELATED"/>
    <property type="match status" value="1"/>
</dbReference>
<accession>A0A5N5W843</accession>
<organism evidence="2 3">
    <name type="scientific">Streptomyces mobaraensis</name>
    <name type="common">Streptoverticillium mobaraense</name>
    <dbReference type="NCBI Taxonomy" id="35621"/>
    <lineage>
        <taxon>Bacteria</taxon>
        <taxon>Bacillati</taxon>
        <taxon>Actinomycetota</taxon>
        <taxon>Actinomycetes</taxon>
        <taxon>Kitasatosporales</taxon>
        <taxon>Streptomycetaceae</taxon>
        <taxon>Streptomyces</taxon>
    </lineage>
</organism>
<keyword evidence="3" id="KW-1185">Reference proteome</keyword>
<dbReference type="OrthoDB" id="9794735at2"/>
<feature type="domain" description="MvdD-like pre-ATP grasp" evidence="1">
    <location>
        <begin position="7"/>
        <end position="120"/>
    </location>
</feature>
<proteinExistence type="predicted"/>
<dbReference type="Proteomes" id="UP000327000">
    <property type="component" value="Unassembled WGS sequence"/>
</dbReference>
<evidence type="ECO:0000313" key="3">
    <source>
        <dbReference type="Proteomes" id="UP000327000"/>
    </source>
</evidence>
<dbReference type="InterPro" id="IPR026449">
    <property type="entry name" value="GRASP_SAV_5884"/>
</dbReference>
<dbReference type="AlphaFoldDB" id="A0A5N5W843"/>
<dbReference type="PANTHER" id="PTHR21621">
    <property type="entry name" value="RIBOSOMAL PROTEIN S6 MODIFICATION PROTEIN"/>
    <property type="match status" value="1"/>
</dbReference>
<name>A0A5N5W843_STRMB</name>
<protein>
    <submittedName>
        <fullName evidence="2">ATP-grasp ribosomal peptide maturase</fullName>
    </submittedName>
</protein>
<dbReference type="GO" id="GO:0018169">
    <property type="term" value="F:ribosomal S6-glutamic acid ligase activity"/>
    <property type="evidence" value="ECO:0007669"/>
    <property type="project" value="TreeGrafter"/>
</dbReference>
<comment type="caution">
    <text evidence="2">The sequence shown here is derived from an EMBL/GenBank/DDBJ whole genome shotgun (WGS) entry which is preliminary data.</text>
</comment>
<dbReference type="SUPFAM" id="SSF56059">
    <property type="entry name" value="Glutathione synthetase ATP-binding domain-like"/>
    <property type="match status" value="1"/>
</dbReference>
<dbReference type="EMBL" id="VOKX01000032">
    <property type="protein sequence ID" value="KAB7843682.1"/>
    <property type="molecule type" value="Genomic_DNA"/>
</dbReference>